<name>A0A6H5GZT5_9HEMI</name>
<dbReference type="AlphaFoldDB" id="A0A6H5GZT5"/>
<dbReference type="Proteomes" id="UP000479000">
    <property type="component" value="Unassembled WGS sequence"/>
</dbReference>
<feature type="region of interest" description="Disordered" evidence="1">
    <location>
        <begin position="302"/>
        <end position="338"/>
    </location>
</feature>
<reference evidence="2 3" key="1">
    <citation type="submission" date="2020-02" db="EMBL/GenBank/DDBJ databases">
        <authorList>
            <person name="Ferguson B K."/>
        </authorList>
    </citation>
    <scope>NUCLEOTIDE SEQUENCE [LARGE SCALE GENOMIC DNA]</scope>
</reference>
<sequence length="483" mass="54698">MGVEDVSHDHSQHNPSTTTLTRCLPLLISKNYEVFHLWRAYRCAASWPTYRSATGRPPAVLSAGLPQCFQQTSCRAPGRLPEGLLADFLQGFWQASHMAPDKPSGRPPAVLSADLLADFLQGSWPTSCWAPALPPAGLLADLLLGPWQTSCRALAKPPAPEGWQGRGRVCRCRTKKLVFSRVSFLNGTIKAIRYDLFDLAWLSRCGYAKIERSMLRIFSRLGKDEIGRIGLERKKIADQLLVALSNEELETHPHVEFELTNQTPRHTGFILMRHYTVRPRYVSATQLLLPISDMALWPRDSHQRHQDASTTTTTTTISDKPLWRPRLPGEQEPAGARRSRPIQELTYFSAAFPTPTGSKQHLHPLQKLVFRCQSNMAQLHFSHFSRETKNSFKMLTQQCSWRMTNFGFPTCRTRPVHLWPILFIFLERWTGASCQLSVNGSIVIVLKSRIGTELQKQLFLIHIYSESLPEQVSVCPLRPSITK</sequence>
<evidence type="ECO:0000313" key="2">
    <source>
        <dbReference type="EMBL" id="CAB0008522.1"/>
    </source>
</evidence>
<evidence type="ECO:0000313" key="3">
    <source>
        <dbReference type="Proteomes" id="UP000479000"/>
    </source>
</evidence>
<gene>
    <name evidence="2" type="ORF">NTEN_LOCUS13768</name>
</gene>
<protein>
    <submittedName>
        <fullName evidence="2">Uncharacterized protein</fullName>
    </submittedName>
</protein>
<evidence type="ECO:0000256" key="1">
    <source>
        <dbReference type="SAM" id="MobiDB-lite"/>
    </source>
</evidence>
<proteinExistence type="predicted"/>
<accession>A0A6H5GZT5</accession>
<organism evidence="2 3">
    <name type="scientific">Nesidiocoris tenuis</name>
    <dbReference type="NCBI Taxonomy" id="355587"/>
    <lineage>
        <taxon>Eukaryota</taxon>
        <taxon>Metazoa</taxon>
        <taxon>Ecdysozoa</taxon>
        <taxon>Arthropoda</taxon>
        <taxon>Hexapoda</taxon>
        <taxon>Insecta</taxon>
        <taxon>Pterygota</taxon>
        <taxon>Neoptera</taxon>
        <taxon>Paraneoptera</taxon>
        <taxon>Hemiptera</taxon>
        <taxon>Heteroptera</taxon>
        <taxon>Panheteroptera</taxon>
        <taxon>Cimicomorpha</taxon>
        <taxon>Miridae</taxon>
        <taxon>Dicyphina</taxon>
        <taxon>Nesidiocoris</taxon>
    </lineage>
</organism>
<dbReference type="EMBL" id="CADCXU010020474">
    <property type="protein sequence ID" value="CAB0008522.1"/>
    <property type="molecule type" value="Genomic_DNA"/>
</dbReference>
<keyword evidence="3" id="KW-1185">Reference proteome</keyword>